<dbReference type="Pfam" id="PF03099">
    <property type="entry name" value="BPL_LplA_LipB"/>
    <property type="match status" value="1"/>
</dbReference>
<organism evidence="8 9">
    <name type="scientific">Pollutimonas bauzanensis</name>
    <dbReference type="NCBI Taxonomy" id="658167"/>
    <lineage>
        <taxon>Bacteria</taxon>
        <taxon>Pseudomonadati</taxon>
        <taxon>Pseudomonadota</taxon>
        <taxon>Betaproteobacteria</taxon>
        <taxon>Burkholderiales</taxon>
        <taxon>Alcaligenaceae</taxon>
        <taxon>Pollutimonas</taxon>
    </lineage>
</organism>
<dbReference type="InterPro" id="IPR003142">
    <property type="entry name" value="BPL_C"/>
</dbReference>
<dbReference type="GO" id="GO:0004077">
    <property type="term" value="F:biotin--[biotin carboxyl-carrier protein] ligase activity"/>
    <property type="evidence" value="ECO:0007669"/>
    <property type="project" value="UniProtKB-EC"/>
</dbReference>
<dbReference type="PANTHER" id="PTHR12835">
    <property type="entry name" value="BIOTIN PROTEIN LIGASE"/>
    <property type="match status" value="1"/>
</dbReference>
<dbReference type="NCBIfam" id="TIGR00121">
    <property type="entry name" value="birA_ligase"/>
    <property type="match status" value="1"/>
</dbReference>
<dbReference type="STRING" id="658167.SAMN04488135_103235"/>
<dbReference type="InterPro" id="IPR045864">
    <property type="entry name" value="aa-tRNA-synth_II/BPL/LPL"/>
</dbReference>
<proteinExistence type="predicted"/>
<evidence type="ECO:0000256" key="6">
    <source>
        <dbReference type="ARBA" id="ARBA00047846"/>
    </source>
</evidence>
<feature type="domain" description="BPL/LPL catalytic" evidence="7">
    <location>
        <begin position="27"/>
        <end position="221"/>
    </location>
</feature>
<evidence type="ECO:0000256" key="2">
    <source>
        <dbReference type="ARBA" id="ARBA00022741"/>
    </source>
</evidence>
<evidence type="ECO:0000256" key="1">
    <source>
        <dbReference type="ARBA" id="ARBA00022598"/>
    </source>
</evidence>
<dbReference type="Gene3D" id="3.30.930.10">
    <property type="entry name" value="Bira Bifunctional Protein, Domain 2"/>
    <property type="match status" value="1"/>
</dbReference>
<dbReference type="InterPro" id="IPR008988">
    <property type="entry name" value="Transcriptional_repressor_C"/>
</dbReference>
<evidence type="ECO:0000259" key="7">
    <source>
        <dbReference type="PROSITE" id="PS51733"/>
    </source>
</evidence>
<dbReference type="SUPFAM" id="SSF55681">
    <property type="entry name" value="Class II aaRS and biotin synthetases"/>
    <property type="match status" value="1"/>
</dbReference>
<dbReference type="OrthoDB" id="9807064at2"/>
<dbReference type="PANTHER" id="PTHR12835:SF5">
    <property type="entry name" value="BIOTIN--PROTEIN LIGASE"/>
    <property type="match status" value="1"/>
</dbReference>
<dbReference type="Gene3D" id="2.30.30.100">
    <property type="match status" value="1"/>
</dbReference>
<evidence type="ECO:0000256" key="4">
    <source>
        <dbReference type="ARBA" id="ARBA00023267"/>
    </source>
</evidence>
<keyword evidence="2" id="KW-0547">Nucleotide-binding</keyword>
<dbReference type="Proteomes" id="UP000184226">
    <property type="component" value="Unassembled WGS sequence"/>
</dbReference>
<protein>
    <recommendedName>
        <fullName evidence="5">biotin--[biotin carboxyl-carrier protein] ligase</fullName>
        <ecNumber evidence="5">6.3.4.15</ecNumber>
    </recommendedName>
</protein>
<dbReference type="GO" id="GO:0005524">
    <property type="term" value="F:ATP binding"/>
    <property type="evidence" value="ECO:0007669"/>
    <property type="project" value="UniProtKB-KW"/>
</dbReference>
<dbReference type="SUPFAM" id="SSF50037">
    <property type="entry name" value="C-terminal domain of transcriptional repressors"/>
    <property type="match status" value="1"/>
</dbReference>
<dbReference type="CDD" id="cd16442">
    <property type="entry name" value="BPL"/>
    <property type="match status" value="1"/>
</dbReference>
<dbReference type="GO" id="GO:0005737">
    <property type="term" value="C:cytoplasm"/>
    <property type="evidence" value="ECO:0007669"/>
    <property type="project" value="TreeGrafter"/>
</dbReference>
<evidence type="ECO:0000313" key="9">
    <source>
        <dbReference type="Proteomes" id="UP000184226"/>
    </source>
</evidence>
<dbReference type="RefSeq" id="WP_073102413.1">
    <property type="nucleotide sequence ID" value="NZ_FQXE01000003.1"/>
</dbReference>
<keyword evidence="3" id="KW-0067">ATP-binding</keyword>
<keyword evidence="4" id="KW-0092">Biotin</keyword>
<dbReference type="EC" id="6.3.4.15" evidence="5"/>
<reference evidence="8 9" key="1">
    <citation type="submission" date="2016-11" db="EMBL/GenBank/DDBJ databases">
        <authorList>
            <person name="Jaros S."/>
            <person name="Januszkiewicz K."/>
            <person name="Wedrychowicz H."/>
        </authorList>
    </citation>
    <scope>NUCLEOTIDE SEQUENCE [LARGE SCALE GENOMIC DNA]</scope>
    <source>
        <strain evidence="8 9">CGMCC 1.10190</strain>
    </source>
</reference>
<dbReference type="EMBL" id="FQXE01000003">
    <property type="protein sequence ID" value="SHH44153.1"/>
    <property type="molecule type" value="Genomic_DNA"/>
</dbReference>
<keyword evidence="1 8" id="KW-0436">Ligase</keyword>
<dbReference type="Pfam" id="PF02237">
    <property type="entry name" value="BPL_C"/>
    <property type="match status" value="1"/>
</dbReference>
<evidence type="ECO:0000313" key="8">
    <source>
        <dbReference type="EMBL" id="SHH44153.1"/>
    </source>
</evidence>
<dbReference type="PROSITE" id="PS51733">
    <property type="entry name" value="BPL_LPL_CATALYTIC"/>
    <property type="match status" value="1"/>
</dbReference>
<dbReference type="InterPro" id="IPR004408">
    <property type="entry name" value="Biotin_CoA_COase_ligase"/>
</dbReference>
<gene>
    <name evidence="8" type="ORF">SAMN04488135_103235</name>
</gene>
<sequence>MPTSSAPLLPSPGQLTAALSAALPHFNQVDWVERTVSTNAELMAKARASSGQLARPWLLGAHLQERGRGRAGRTWQNRAGANLMFSCAFDVFLPSTQLPTLSPLAGLAACEALRQLISPALRGHLCMKWPNDVQWQFAKLAGILVEVTRAGTSRLSSDHYVAIIGMGVNLSDARALSQSLNRQVADWSEIARQDENAAAASAADIVARIAQAWYASLNEATAHGFGDLPARYGKVDFLAGQHINVLDNGRIAQAGIACGINTLGQLMLRTHDGVTPISIGEISIRPQQDSRP</sequence>
<accession>A0A1M5T1C0</accession>
<evidence type="ECO:0000256" key="3">
    <source>
        <dbReference type="ARBA" id="ARBA00022840"/>
    </source>
</evidence>
<comment type="catalytic activity">
    <reaction evidence="6">
        <text>biotin + L-lysyl-[protein] + ATP = N(6)-biotinyl-L-lysyl-[protein] + AMP + diphosphate + H(+)</text>
        <dbReference type="Rhea" id="RHEA:11756"/>
        <dbReference type="Rhea" id="RHEA-COMP:9752"/>
        <dbReference type="Rhea" id="RHEA-COMP:10505"/>
        <dbReference type="ChEBI" id="CHEBI:15378"/>
        <dbReference type="ChEBI" id="CHEBI:29969"/>
        <dbReference type="ChEBI" id="CHEBI:30616"/>
        <dbReference type="ChEBI" id="CHEBI:33019"/>
        <dbReference type="ChEBI" id="CHEBI:57586"/>
        <dbReference type="ChEBI" id="CHEBI:83144"/>
        <dbReference type="ChEBI" id="CHEBI:456215"/>
        <dbReference type="EC" id="6.3.4.15"/>
    </reaction>
</comment>
<dbReference type="AlphaFoldDB" id="A0A1M5T1C0"/>
<dbReference type="InterPro" id="IPR004143">
    <property type="entry name" value="BPL_LPL_catalytic"/>
</dbReference>
<evidence type="ECO:0000256" key="5">
    <source>
        <dbReference type="ARBA" id="ARBA00024227"/>
    </source>
</evidence>
<keyword evidence="9" id="KW-1185">Reference proteome</keyword>
<name>A0A1M5T1C0_9BURK</name>